<accession>A0A5N6QME1</accession>
<evidence type="ECO:0000256" key="17">
    <source>
        <dbReference type="ARBA" id="ARBA00023170"/>
    </source>
</evidence>
<dbReference type="GO" id="GO:0005524">
    <property type="term" value="F:ATP binding"/>
    <property type="evidence" value="ECO:0007669"/>
    <property type="project" value="UniProtKB-UniRule"/>
</dbReference>
<evidence type="ECO:0000256" key="4">
    <source>
        <dbReference type="ARBA" id="ARBA00010217"/>
    </source>
</evidence>
<evidence type="ECO:0000256" key="2">
    <source>
        <dbReference type="ARBA" id="ARBA00007606"/>
    </source>
</evidence>
<feature type="compositionally biased region" description="Polar residues" evidence="20">
    <location>
        <begin position="662"/>
        <end position="681"/>
    </location>
</feature>
<keyword evidence="6" id="KW-1003">Cell membrane</keyword>
<feature type="transmembrane region" description="Helical" evidence="21">
    <location>
        <begin position="296"/>
        <end position="320"/>
    </location>
</feature>
<evidence type="ECO:0000256" key="12">
    <source>
        <dbReference type="ARBA" id="ARBA00022741"/>
    </source>
</evidence>
<dbReference type="GO" id="GO:0030246">
    <property type="term" value="F:carbohydrate binding"/>
    <property type="evidence" value="ECO:0007669"/>
    <property type="project" value="UniProtKB-KW"/>
</dbReference>
<evidence type="ECO:0000256" key="9">
    <source>
        <dbReference type="ARBA" id="ARBA00022692"/>
    </source>
</evidence>
<dbReference type="SMART" id="SM00220">
    <property type="entry name" value="S_TKc"/>
    <property type="match status" value="1"/>
</dbReference>
<dbReference type="Proteomes" id="UP000327013">
    <property type="component" value="Chromosome 2"/>
</dbReference>
<dbReference type="Pfam" id="PF00139">
    <property type="entry name" value="Lectin_legB"/>
    <property type="match status" value="1"/>
</dbReference>
<evidence type="ECO:0000256" key="21">
    <source>
        <dbReference type="SAM" id="Phobius"/>
    </source>
</evidence>
<dbReference type="PROSITE" id="PS00108">
    <property type="entry name" value="PROTEIN_KINASE_ST"/>
    <property type="match status" value="1"/>
</dbReference>
<dbReference type="InterPro" id="IPR050528">
    <property type="entry name" value="L-type_Lectin-RKs"/>
</dbReference>
<dbReference type="PROSITE" id="PS00107">
    <property type="entry name" value="PROTEIN_KINASE_ATP"/>
    <property type="match status" value="1"/>
</dbReference>
<dbReference type="Gene3D" id="1.10.510.10">
    <property type="entry name" value="Transferase(Phosphotransferase) domain 1"/>
    <property type="match status" value="1"/>
</dbReference>
<dbReference type="OrthoDB" id="4062651at2759"/>
<evidence type="ECO:0000256" key="14">
    <source>
        <dbReference type="ARBA" id="ARBA00022840"/>
    </source>
</evidence>
<reference evidence="24 25" key="1">
    <citation type="submission" date="2019-06" db="EMBL/GenBank/DDBJ databases">
        <title>A chromosomal-level reference genome of Carpinus fangiana (Coryloideae, Betulaceae).</title>
        <authorList>
            <person name="Yang X."/>
            <person name="Wang Z."/>
            <person name="Zhang L."/>
            <person name="Hao G."/>
            <person name="Liu J."/>
            <person name="Yang Y."/>
        </authorList>
    </citation>
    <scope>NUCLEOTIDE SEQUENCE [LARGE SCALE GENOMIC DNA]</scope>
    <source>
        <strain evidence="24">Cfa_2016G</strain>
        <tissue evidence="24">Leaf</tissue>
    </source>
</reference>
<comment type="similarity">
    <text evidence="4">In the C-terminal section; belongs to the protein kinase superfamily. Ser/Thr protein kinase family.</text>
</comment>
<comment type="similarity">
    <text evidence="2">Belongs to the leguminous lectin family.</text>
</comment>
<feature type="region of interest" description="Disordered" evidence="20">
    <location>
        <begin position="660"/>
        <end position="681"/>
    </location>
</feature>
<keyword evidence="18" id="KW-0325">Glycoprotein</keyword>
<dbReference type="CDD" id="cd14066">
    <property type="entry name" value="STKc_IRAK"/>
    <property type="match status" value="1"/>
</dbReference>
<evidence type="ECO:0000256" key="11">
    <source>
        <dbReference type="ARBA" id="ARBA00022734"/>
    </source>
</evidence>
<evidence type="ECO:0000259" key="23">
    <source>
        <dbReference type="PROSITE" id="PS50011"/>
    </source>
</evidence>
<gene>
    <name evidence="24" type="ORF">FH972_004829</name>
</gene>
<dbReference type="Gene3D" id="3.30.200.20">
    <property type="entry name" value="Phosphorylase Kinase, domain 1"/>
    <property type="match status" value="1"/>
</dbReference>
<dbReference type="CDD" id="cd06899">
    <property type="entry name" value="lectin_legume_LecRK_Arcelin_ConA"/>
    <property type="match status" value="1"/>
</dbReference>
<keyword evidence="7" id="KW-0723">Serine/threonine-protein kinase</keyword>
<dbReference type="SUPFAM" id="SSF56112">
    <property type="entry name" value="Protein kinase-like (PK-like)"/>
    <property type="match status" value="1"/>
</dbReference>
<dbReference type="InterPro" id="IPR001220">
    <property type="entry name" value="Legume_lectin_dom"/>
</dbReference>
<keyword evidence="10 22" id="KW-0732">Signal</keyword>
<dbReference type="FunFam" id="3.30.200.20:FF:000168">
    <property type="entry name" value="L-type lectin-domain containing receptor kinase IX.1"/>
    <property type="match status" value="1"/>
</dbReference>
<dbReference type="InterPro" id="IPR017441">
    <property type="entry name" value="Protein_kinase_ATP_BS"/>
</dbReference>
<dbReference type="EMBL" id="CM017322">
    <property type="protein sequence ID" value="KAE8008307.1"/>
    <property type="molecule type" value="Genomic_DNA"/>
</dbReference>
<evidence type="ECO:0000256" key="1">
    <source>
        <dbReference type="ARBA" id="ARBA00004251"/>
    </source>
</evidence>
<dbReference type="FunFam" id="1.10.510.10:FF:000240">
    <property type="entry name" value="Lectin-domain containing receptor kinase A4.3"/>
    <property type="match status" value="1"/>
</dbReference>
<protein>
    <recommendedName>
        <fullName evidence="5">non-specific serine/threonine protein kinase</fullName>
        <ecNumber evidence="5">2.7.11.1</ecNumber>
    </recommendedName>
</protein>
<dbReference type="PANTHER" id="PTHR27007">
    <property type="match status" value="1"/>
</dbReference>
<organism evidence="24 25">
    <name type="scientific">Carpinus fangiana</name>
    <dbReference type="NCBI Taxonomy" id="176857"/>
    <lineage>
        <taxon>Eukaryota</taxon>
        <taxon>Viridiplantae</taxon>
        <taxon>Streptophyta</taxon>
        <taxon>Embryophyta</taxon>
        <taxon>Tracheophyta</taxon>
        <taxon>Spermatophyta</taxon>
        <taxon>Magnoliopsida</taxon>
        <taxon>eudicotyledons</taxon>
        <taxon>Gunneridae</taxon>
        <taxon>Pentapetalae</taxon>
        <taxon>rosids</taxon>
        <taxon>fabids</taxon>
        <taxon>Fagales</taxon>
        <taxon>Betulaceae</taxon>
        <taxon>Carpinus</taxon>
    </lineage>
</organism>
<evidence type="ECO:0000256" key="8">
    <source>
        <dbReference type="ARBA" id="ARBA00022679"/>
    </source>
</evidence>
<evidence type="ECO:0000256" key="18">
    <source>
        <dbReference type="ARBA" id="ARBA00023180"/>
    </source>
</evidence>
<dbReference type="EC" id="2.7.11.1" evidence="5"/>
<evidence type="ECO:0000256" key="22">
    <source>
        <dbReference type="SAM" id="SignalP"/>
    </source>
</evidence>
<keyword evidence="14 19" id="KW-0067">ATP-binding</keyword>
<evidence type="ECO:0000256" key="13">
    <source>
        <dbReference type="ARBA" id="ARBA00022777"/>
    </source>
</evidence>
<feature type="binding site" evidence="19">
    <location>
        <position position="400"/>
    </location>
    <ligand>
        <name>ATP</name>
        <dbReference type="ChEBI" id="CHEBI:30616"/>
    </ligand>
</feature>
<dbReference type="InterPro" id="IPR000985">
    <property type="entry name" value="Lectin_LegA_CS"/>
</dbReference>
<keyword evidence="25" id="KW-1185">Reference proteome</keyword>
<dbReference type="PROSITE" id="PS50011">
    <property type="entry name" value="PROTEIN_KINASE_DOM"/>
    <property type="match status" value="1"/>
</dbReference>
<keyword evidence="16 21" id="KW-0472">Membrane</keyword>
<feature type="domain" description="Protein kinase" evidence="23">
    <location>
        <begin position="370"/>
        <end position="648"/>
    </location>
</feature>
<dbReference type="GO" id="GO:0004674">
    <property type="term" value="F:protein serine/threonine kinase activity"/>
    <property type="evidence" value="ECO:0007669"/>
    <property type="project" value="UniProtKB-KW"/>
</dbReference>
<dbReference type="PROSITE" id="PS00308">
    <property type="entry name" value="LECTIN_LEGUME_ALPHA"/>
    <property type="match status" value="1"/>
</dbReference>
<evidence type="ECO:0000256" key="3">
    <source>
        <dbReference type="ARBA" id="ARBA00008536"/>
    </source>
</evidence>
<dbReference type="Pfam" id="PF00069">
    <property type="entry name" value="Pkinase"/>
    <property type="match status" value="1"/>
</dbReference>
<evidence type="ECO:0000256" key="15">
    <source>
        <dbReference type="ARBA" id="ARBA00022989"/>
    </source>
</evidence>
<keyword evidence="17" id="KW-0675">Receptor</keyword>
<evidence type="ECO:0000256" key="20">
    <source>
        <dbReference type="SAM" id="MobiDB-lite"/>
    </source>
</evidence>
<evidence type="ECO:0000256" key="6">
    <source>
        <dbReference type="ARBA" id="ARBA00022475"/>
    </source>
</evidence>
<keyword evidence="8" id="KW-0808">Transferase</keyword>
<evidence type="ECO:0000256" key="5">
    <source>
        <dbReference type="ARBA" id="ARBA00012513"/>
    </source>
</evidence>
<sequence>MDYQSLYSFLLLIFFSCFCFTSSTINFSFPNFPTNDNSTITLVPTATKAKVDGLLSILLTDNQADANVFNATGRAYYNQPIPLWDPITKVTTSFKTSFEFVIRNVSSNVRSGGIAFFIASEDSLNAPENSFGGWLGLFNASTDGNSSNRMVAVEFDTYQDEWDSSDNHVGINVNSITSRINRAWNLPLTTGDIYVATVSYDGTTKDLNVGLQDPEVPRTANFFFDDLTYNVNLSDFLSEKVIVGFSASTGEAVPVQVLRSWNFSSTLDLAATPTVTPTPTPTVTPTPTAGNSKKGLVIGLITGVLALLVAGISFIFCVLLRNKRRKEVIEEEEDDDEEAGILEPMDEVLIEGTGPKRFAYKELVVATDNFSDEGKLGQGGFGGVYRGFLADQNMEIAVKKVSSSSNQGKKEYVSEVNTISRLRHRNLVQLVGWSQKRNSFLLVYEYMPNGSLDYHLFRKKSHLSWPVRYKIVQGLASGLLYLHEEWEQCVVHRDIKSSNVMLDSNFQAKLGDFGLARLVDHGLGSHTTALAGTMGYMAPECFITSKASKESDVFSFGVVVLEIACGRRVVEHKEEESKISLVNWVWELLGGGTLLDAADDTLNGEYDEEEMKCLMSVGLWCAHPDHKSRPSIRQAIQVLNFEAPLPSLPSRMPVPMYYGPGETSSTQASSTFSEECTNKSY</sequence>
<evidence type="ECO:0000256" key="19">
    <source>
        <dbReference type="PROSITE-ProRule" id="PRU10141"/>
    </source>
</evidence>
<dbReference type="InterPro" id="IPR000719">
    <property type="entry name" value="Prot_kinase_dom"/>
</dbReference>
<dbReference type="PROSITE" id="PS00307">
    <property type="entry name" value="LECTIN_LEGUME_BETA"/>
    <property type="match status" value="1"/>
</dbReference>
<dbReference type="Gene3D" id="2.60.120.200">
    <property type="match status" value="1"/>
</dbReference>
<feature type="chain" id="PRO_5024408235" description="non-specific serine/threonine protein kinase" evidence="22">
    <location>
        <begin position="24"/>
        <end position="681"/>
    </location>
</feature>
<evidence type="ECO:0000313" key="24">
    <source>
        <dbReference type="EMBL" id="KAE8008307.1"/>
    </source>
</evidence>
<keyword evidence="15 21" id="KW-1133">Transmembrane helix</keyword>
<comment type="similarity">
    <text evidence="3">In the N-terminal section; belongs to the leguminous lectin family.</text>
</comment>
<dbReference type="InterPro" id="IPR011009">
    <property type="entry name" value="Kinase-like_dom_sf"/>
</dbReference>
<dbReference type="InterPro" id="IPR013320">
    <property type="entry name" value="ConA-like_dom_sf"/>
</dbReference>
<dbReference type="SUPFAM" id="SSF49899">
    <property type="entry name" value="Concanavalin A-like lectins/glucanases"/>
    <property type="match status" value="1"/>
</dbReference>
<keyword evidence="11" id="KW-0430">Lectin</keyword>
<evidence type="ECO:0000256" key="10">
    <source>
        <dbReference type="ARBA" id="ARBA00022729"/>
    </source>
</evidence>
<proteinExistence type="inferred from homology"/>
<evidence type="ECO:0000256" key="16">
    <source>
        <dbReference type="ARBA" id="ARBA00023136"/>
    </source>
</evidence>
<dbReference type="InterPro" id="IPR019825">
    <property type="entry name" value="Lectin_legB_Mn/Ca_BS"/>
</dbReference>
<evidence type="ECO:0000313" key="25">
    <source>
        <dbReference type="Proteomes" id="UP000327013"/>
    </source>
</evidence>
<evidence type="ECO:0000256" key="7">
    <source>
        <dbReference type="ARBA" id="ARBA00022527"/>
    </source>
</evidence>
<feature type="signal peptide" evidence="22">
    <location>
        <begin position="1"/>
        <end position="23"/>
    </location>
</feature>
<keyword evidence="13" id="KW-0418">Kinase</keyword>
<comment type="subcellular location">
    <subcellularLocation>
        <location evidence="1">Cell membrane</location>
        <topology evidence="1">Single-pass type I membrane protein</topology>
    </subcellularLocation>
</comment>
<dbReference type="GO" id="GO:0002229">
    <property type="term" value="P:defense response to oomycetes"/>
    <property type="evidence" value="ECO:0007669"/>
    <property type="project" value="UniProtKB-ARBA"/>
</dbReference>
<dbReference type="InterPro" id="IPR008271">
    <property type="entry name" value="Ser/Thr_kinase_AS"/>
</dbReference>
<keyword evidence="9 21" id="KW-0812">Transmembrane</keyword>
<name>A0A5N6QME1_9ROSI</name>
<keyword evidence="12 19" id="KW-0547">Nucleotide-binding</keyword>
<dbReference type="GO" id="GO:0005886">
    <property type="term" value="C:plasma membrane"/>
    <property type="evidence" value="ECO:0007669"/>
    <property type="project" value="UniProtKB-SubCell"/>
</dbReference>
<dbReference type="AlphaFoldDB" id="A0A5N6QME1"/>